<keyword evidence="4 7" id="KW-1133">Transmembrane helix</keyword>
<feature type="compositionally biased region" description="Polar residues" evidence="6">
    <location>
        <begin position="160"/>
        <end position="172"/>
    </location>
</feature>
<feature type="transmembrane region" description="Helical" evidence="7">
    <location>
        <begin position="359"/>
        <end position="382"/>
    </location>
</feature>
<dbReference type="Proteomes" id="UP000825051">
    <property type="component" value="Chromosome"/>
</dbReference>
<feature type="region of interest" description="Disordered" evidence="6">
    <location>
        <begin position="114"/>
        <end position="181"/>
    </location>
</feature>
<feature type="transmembrane region" description="Helical" evidence="7">
    <location>
        <begin position="61"/>
        <end position="83"/>
    </location>
</feature>
<feature type="transmembrane region" description="Helical" evidence="7">
    <location>
        <begin position="327"/>
        <end position="347"/>
    </location>
</feature>
<keyword evidence="2" id="KW-1003">Cell membrane</keyword>
<evidence type="ECO:0000313" key="9">
    <source>
        <dbReference type="Proteomes" id="UP000825051"/>
    </source>
</evidence>
<dbReference type="EMBL" id="CP080507">
    <property type="protein sequence ID" value="QYM80036.1"/>
    <property type="molecule type" value="Genomic_DNA"/>
</dbReference>
<evidence type="ECO:0000256" key="4">
    <source>
        <dbReference type="ARBA" id="ARBA00022989"/>
    </source>
</evidence>
<dbReference type="RefSeq" id="WP_220164632.1">
    <property type="nucleotide sequence ID" value="NZ_CP080507.1"/>
</dbReference>
<dbReference type="AlphaFoldDB" id="A0A8F9XMA2"/>
<feature type="compositionally biased region" description="Low complexity" evidence="6">
    <location>
        <begin position="123"/>
        <end position="159"/>
    </location>
</feature>
<evidence type="ECO:0000256" key="2">
    <source>
        <dbReference type="ARBA" id="ARBA00022475"/>
    </source>
</evidence>
<evidence type="ECO:0000256" key="7">
    <source>
        <dbReference type="SAM" id="Phobius"/>
    </source>
</evidence>
<evidence type="ECO:0000256" key="5">
    <source>
        <dbReference type="ARBA" id="ARBA00023136"/>
    </source>
</evidence>
<evidence type="ECO:0000313" key="8">
    <source>
        <dbReference type="EMBL" id="QYM80036.1"/>
    </source>
</evidence>
<name>A0A8F9XMA2_9BACT</name>
<feature type="transmembrane region" description="Helical" evidence="7">
    <location>
        <begin position="249"/>
        <end position="275"/>
    </location>
</feature>
<sequence>MSRLSTFATRTAVLFRKEIWRSENLQAGSPRAWLYAALRVISITFTVFVETKAASRAAALSFSSLLGLGPLVALTMLLAGFVLDKKDPDLAANTLSRLIYFVAPQVGQYGKLDAAHAHRRRQANAAQATATQPAASAPSASTPATRPSPPAATTTAPSNDQSAPGTTATNTGPDATAPPAIADASDMQLNPRLVRMMDNFINQGSSGKAGTVGFFSLVLIVLLLFKTVEDTFNEIWGVRSGRSLFMRVVYYWTILTLGAVLFFASITLLSAGAFLNIFNETIGRLPFSEQINVALQWSLPAFSFLLVVLLLTIFYRVIPHTRVYWRAAFVGALIVASLLMLNNYLAFLYVRRVILTESLYGSLGFPLVVMFGLYIFWLYVLVGGQVSYAVQNLHFRNSQAAWSGLNTSTRERLSLTVLLAICRRFQACQPPVTAPQLGELIKVPTQILNESINRLVDLKFITPIPPADDAPATDFSYQPARPLNRITMGEFKHRFDNYGDDPAGPTIDRLDPIVNAYHAHLESLSAKDFFSKSVEQLLQETKSGETHAAHGRVPAAS</sequence>
<evidence type="ECO:0000256" key="1">
    <source>
        <dbReference type="ARBA" id="ARBA00004651"/>
    </source>
</evidence>
<dbReference type="PANTHER" id="PTHR30213">
    <property type="entry name" value="INNER MEMBRANE PROTEIN YHJD"/>
    <property type="match status" value="1"/>
</dbReference>
<keyword evidence="5 7" id="KW-0472">Membrane</keyword>
<dbReference type="InterPro" id="IPR017039">
    <property type="entry name" value="Virul_fac_BrkB"/>
</dbReference>
<evidence type="ECO:0000256" key="6">
    <source>
        <dbReference type="SAM" id="MobiDB-lite"/>
    </source>
</evidence>
<organism evidence="8 9">
    <name type="scientific">Horticoccus luteus</name>
    <dbReference type="NCBI Taxonomy" id="2862869"/>
    <lineage>
        <taxon>Bacteria</taxon>
        <taxon>Pseudomonadati</taxon>
        <taxon>Verrucomicrobiota</taxon>
        <taxon>Opitutia</taxon>
        <taxon>Opitutales</taxon>
        <taxon>Opitutaceae</taxon>
        <taxon>Horticoccus</taxon>
    </lineage>
</organism>
<feature type="transmembrane region" description="Helical" evidence="7">
    <location>
        <begin position="209"/>
        <end position="228"/>
    </location>
</feature>
<dbReference type="Pfam" id="PF03631">
    <property type="entry name" value="Virul_fac_BrkB"/>
    <property type="match status" value="1"/>
</dbReference>
<proteinExistence type="predicted"/>
<protein>
    <submittedName>
        <fullName evidence="8">YihY family inner membrane protein</fullName>
    </submittedName>
</protein>
<dbReference type="KEGG" id="ole:K0B96_05295"/>
<feature type="transmembrane region" description="Helical" evidence="7">
    <location>
        <begin position="295"/>
        <end position="315"/>
    </location>
</feature>
<keyword evidence="9" id="KW-1185">Reference proteome</keyword>
<dbReference type="NCBIfam" id="TIGR00765">
    <property type="entry name" value="yihY_not_rbn"/>
    <property type="match status" value="1"/>
</dbReference>
<dbReference type="GO" id="GO:0005886">
    <property type="term" value="C:plasma membrane"/>
    <property type="evidence" value="ECO:0007669"/>
    <property type="project" value="UniProtKB-SubCell"/>
</dbReference>
<comment type="subcellular location">
    <subcellularLocation>
        <location evidence="1">Cell membrane</location>
        <topology evidence="1">Multi-pass membrane protein</topology>
    </subcellularLocation>
</comment>
<dbReference type="PANTHER" id="PTHR30213:SF0">
    <property type="entry name" value="UPF0761 MEMBRANE PROTEIN YIHY"/>
    <property type="match status" value="1"/>
</dbReference>
<evidence type="ECO:0000256" key="3">
    <source>
        <dbReference type="ARBA" id="ARBA00022692"/>
    </source>
</evidence>
<keyword evidence="3 7" id="KW-0812">Transmembrane</keyword>
<accession>A0A8F9XMA2</accession>
<reference evidence="8" key="1">
    <citation type="submission" date="2021-08" db="EMBL/GenBank/DDBJ databases">
        <title>Genome of a novel bacterium of the phylum Verrucomicrobia, Oleiharenicola sp. KSB-15.</title>
        <authorList>
            <person name="Chung J.-H."/>
            <person name="Ahn J.-H."/>
            <person name="Yoon Y."/>
            <person name="Kim D.-Y."/>
            <person name="An S.-H."/>
            <person name="Park I."/>
            <person name="Yeon J."/>
        </authorList>
    </citation>
    <scope>NUCLEOTIDE SEQUENCE</scope>
    <source>
        <strain evidence="8">KSB-15</strain>
    </source>
</reference>
<gene>
    <name evidence="8" type="ORF">K0B96_05295</name>
</gene>